<dbReference type="NCBIfam" id="TIGR00696">
    <property type="entry name" value="wecG_tagA_cpsF"/>
    <property type="match status" value="1"/>
</dbReference>
<comment type="caution">
    <text evidence="3">The sequence shown here is derived from an EMBL/GenBank/DDBJ whole genome shotgun (WGS) entry which is preliminary data.</text>
</comment>
<dbReference type="Proteomes" id="UP000270342">
    <property type="component" value="Unassembled WGS sequence"/>
</dbReference>
<sequence length="275" mass="30554">MSSRPIIESPTPAAERVVFKPSIPLFGLDIAAVSFNTAVDVLCAAALKRDGRARVAVTPNVDHVVRLDKLPEFQRLYRTADYLFADGMPVVWASRLFGLPLPGRVTGADLLPAMCERARAGGWKVVVVGGQPGKEAALIDGFAAKYPGLDVEVIAPSMSFDPTGPEGEAVAERVRAIEPDVVFVCVGMPKQERWALHFADRLPGGIMLCAGAAMEFATGLRQRAPVWMQRTGLEWCWRFMQDPARMWHRYLVADSRFFGICWRHWRMSRTQRRTA</sequence>
<keyword evidence="2 3" id="KW-0808">Transferase</keyword>
<dbReference type="Pfam" id="PF03808">
    <property type="entry name" value="Glyco_tran_WecG"/>
    <property type="match status" value="1"/>
</dbReference>
<organism evidence="3 4">
    <name type="scientific">Pararobbsia silviterrae</name>
    <dbReference type="NCBI Taxonomy" id="1792498"/>
    <lineage>
        <taxon>Bacteria</taxon>
        <taxon>Pseudomonadati</taxon>
        <taxon>Pseudomonadota</taxon>
        <taxon>Betaproteobacteria</taxon>
        <taxon>Burkholderiales</taxon>
        <taxon>Burkholderiaceae</taxon>
        <taxon>Pararobbsia</taxon>
    </lineage>
</organism>
<evidence type="ECO:0000256" key="2">
    <source>
        <dbReference type="ARBA" id="ARBA00022679"/>
    </source>
</evidence>
<dbReference type="GO" id="GO:0016758">
    <property type="term" value="F:hexosyltransferase activity"/>
    <property type="evidence" value="ECO:0007669"/>
    <property type="project" value="TreeGrafter"/>
</dbReference>
<dbReference type="PANTHER" id="PTHR34136">
    <property type="match status" value="1"/>
</dbReference>
<dbReference type="EMBL" id="RBZU01000006">
    <property type="protein sequence ID" value="RKP53610.1"/>
    <property type="molecule type" value="Genomic_DNA"/>
</dbReference>
<evidence type="ECO:0000256" key="1">
    <source>
        <dbReference type="ARBA" id="ARBA00022676"/>
    </source>
</evidence>
<accession>A0A494XSI6</accession>
<evidence type="ECO:0000313" key="3">
    <source>
        <dbReference type="EMBL" id="RKP53610.1"/>
    </source>
</evidence>
<gene>
    <name evidence="3" type="ORF">D7S86_15155</name>
</gene>
<proteinExistence type="predicted"/>
<protein>
    <submittedName>
        <fullName evidence="3">Glycosyltransferase</fullName>
    </submittedName>
</protein>
<evidence type="ECO:0000313" key="4">
    <source>
        <dbReference type="Proteomes" id="UP000270342"/>
    </source>
</evidence>
<keyword evidence="4" id="KW-1185">Reference proteome</keyword>
<dbReference type="PANTHER" id="PTHR34136:SF1">
    <property type="entry name" value="UDP-N-ACETYL-D-MANNOSAMINURONIC ACID TRANSFERASE"/>
    <property type="match status" value="1"/>
</dbReference>
<name>A0A494XSI6_9BURK</name>
<dbReference type="CDD" id="cd06533">
    <property type="entry name" value="Glyco_transf_WecG_TagA"/>
    <property type="match status" value="1"/>
</dbReference>
<keyword evidence="1" id="KW-0328">Glycosyltransferase</keyword>
<dbReference type="OrthoDB" id="9808602at2"/>
<dbReference type="AlphaFoldDB" id="A0A494XSI6"/>
<reference evidence="3 4" key="1">
    <citation type="submission" date="2018-10" db="EMBL/GenBank/DDBJ databases">
        <title>Robbsia sp. DHC34, isolated from soil.</title>
        <authorList>
            <person name="Gao Z.-H."/>
            <person name="Qiu L.-H."/>
        </authorList>
    </citation>
    <scope>NUCLEOTIDE SEQUENCE [LARGE SCALE GENOMIC DNA]</scope>
    <source>
        <strain evidence="3 4">DHC34</strain>
    </source>
</reference>
<dbReference type="InterPro" id="IPR004629">
    <property type="entry name" value="WecG_TagA_CpsF"/>
</dbReference>